<gene>
    <name evidence="1" type="ORF">ACFPCY_25505</name>
</gene>
<protein>
    <submittedName>
        <fullName evidence="1">Uncharacterized protein</fullName>
    </submittedName>
</protein>
<keyword evidence="2" id="KW-1185">Reference proteome</keyword>
<reference evidence="2" key="1">
    <citation type="journal article" date="2019" name="Int. J. Syst. Evol. Microbiol.">
        <title>The Global Catalogue of Microorganisms (GCM) 10K type strain sequencing project: providing services to taxonomists for standard genome sequencing and annotation.</title>
        <authorList>
            <consortium name="The Broad Institute Genomics Platform"/>
            <consortium name="The Broad Institute Genome Sequencing Center for Infectious Disease"/>
            <person name="Wu L."/>
            <person name="Ma J."/>
        </authorList>
    </citation>
    <scope>NUCLEOTIDE SEQUENCE [LARGE SCALE GENOMIC DNA]</scope>
    <source>
        <strain evidence="2">KLKA75</strain>
    </source>
</reference>
<evidence type="ECO:0000313" key="1">
    <source>
        <dbReference type="EMBL" id="MFC4910696.1"/>
    </source>
</evidence>
<evidence type="ECO:0000313" key="2">
    <source>
        <dbReference type="Proteomes" id="UP001595872"/>
    </source>
</evidence>
<sequence>MTRAPDGPFAEATEVWPRGGRITIIGELDGADGTSGRWSLLVVPRPKRPRGFARRVHYRLLGARRPLHLAADVRGRTFEAAVPARLLAPLRRRGHWDLYLVAEDGTGPLRVGRWLDDMPGKRHIVTFPPVRTRRTAVRPYFTETEALSIRTVAAR</sequence>
<organism evidence="1 2">
    <name type="scientific">Actinomadura gamaensis</name>
    <dbReference type="NCBI Taxonomy" id="1763541"/>
    <lineage>
        <taxon>Bacteria</taxon>
        <taxon>Bacillati</taxon>
        <taxon>Actinomycetota</taxon>
        <taxon>Actinomycetes</taxon>
        <taxon>Streptosporangiales</taxon>
        <taxon>Thermomonosporaceae</taxon>
        <taxon>Actinomadura</taxon>
    </lineage>
</organism>
<accession>A0ABV9U2R7</accession>
<comment type="caution">
    <text evidence="1">The sequence shown here is derived from an EMBL/GenBank/DDBJ whole genome shotgun (WGS) entry which is preliminary data.</text>
</comment>
<proteinExistence type="predicted"/>
<dbReference type="RefSeq" id="WP_378259237.1">
    <property type="nucleotide sequence ID" value="NZ_JBHSIT010000007.1"/>
</dbReference>
<dbReference type="Proteomes" id="UP001595872">
    <property type="component" value="Unassembled WGS sequence"/>
</dbReference>
<dbReference type="EMBL" id="JBHSIT010000007">
    <property type="protein sequence ID" value="MFC4910696.1"/>
    <property type="molecule type" value="Genomic_DNA"/>
</dbReference>
<name>A0ABV9U2R7_9ACTN</name>